<gene>
    <name evidence="2" type="ORF">FJT64_003056</name>
</gene>
<comment type="caution">
    <text evidence="2">The sequence shown here is derived from an EMBL/GenBank/DDBJ whole genome shotgun (WGS) entry which is preliminary data.</text>
</comment>
<keyword evidence="1" id="KW-0732">Signal</keyword>
<sequence length="162" mass="16987">MQRLTLLVVALMAASPARADNLGASVKNCYTCVGNADDRTCEKAPEKVTSGAPYLPCKRKYCTITRQEYTDNPGVVVQITRGCENSLPHADGKEVNDEFTMYYWTCTSDLCNTGDGTKAPSGGGGGGGGLPYVLVEGYDGAAATGAAATVTGLMLLLLHQLQ</sequence>
<evidence type="ECO:0000313" key="3">
    <source>
        <dbReference type="Proteomes" id="UP000440578"/>
    </source>
</evidence>
<organism evidence="2 3">
    <name type="scientific">Amphibalanus amphitrite</name>
    <name type="common">Striped barnacle</name>
    <name type="synonym">Balanus amphitrite</name>
    <dbReference type="NCBI Taxonomy" id="1232801"/>
    <lineage>
        <taxon>Eukaryota</taxon>
        <taxon>Metazoa</taxon>
        <taxon>Ecdysozoa</taxon>
        <taxon>Arthropoda</taxon>
        <taxon>Crustacea</taxon>
        <taxon>Multicrustacea</taxon>
        <taxon>Cirripedia</taxon>
        <taxon>Thoracica</taxon>
        <taxon>Thoracicalcarea</taxon>
        <taxon>Balanomorpha</taxon>
        <taxon>Balanoidea</taxon>
        <taxon>Balanidae</taxon>
        <taxon>Amphibalaninae</taxon>
        <taxon>Amphibalanus</taxon>
    </lineage>
</organism>
<keyword evidence="3" id="KW-1185">Reference proteome</keyword>
<dbReference type="SUPFAM" id="SSF57302">
    <property type="entry name" value="Snake toxin-like"/>
    <property type="match status" value="1"/>
</dbReference>
<dbReference type="InterPro" id="IPR045860">
    <property type="entry name" value="Snake_toxin-like_sf"/>
</dbReference>
<evidence type="ECO:0008006" key="4">
    <source>
        <dbReference type="Google" id="ProtNLM"/>
    </source>
</evidence>
<protein>
    <recommendedName>
        <fullName evidence="4">Protein quiver</fullName>
    </recommendedName>
</protein>
<feature type="chain" id="PRO_5025607578" description="Protein quiver" evidence="1">
    <location>
        <begin position="20"/>
        <end position="162"/>
    </location>
</feature>
<accession>A0A6A4W625</accession>
<evidence type="ECO:0000256" key="1">
    <source>
        <dbReference type="SAM" id="SignalP"/>
    </source>
</evidence>
<feature type="signal peptide" evidence="1">
    <location>
        <begin position="1"/>
        <end position="19"/>
    </location>
</feature>
<proteinExistence type="predicted"/>
<evidence type="ECO:0000313" key="2">
    <source>
        <dbReference type="EMBL" id="KAF0301845.1"/>
    </source>
</evidence>
<reference evidence="2 3" key="1">
    <citation type="submission" date="2019-07" db="EMBL/GenBank/DDBJ databases">
        <title>Draft genome assembly of a fouling barnacle, Amphibalanus amphitrite (Darwin, 1854): The first reference genome for Thecostraca.</title>
        <authorList>
            <person name="Kim W."/>
        </authorList>
    </citation>
    <scope>NUCLEOTIDE SEQUENCE [LARGE SCALE GENOMIC DNA]</scope>
    <source>
        <strain evidence="2">SNU_AA5</strain>
        <tissue evidence="2">Soma without cirri and trophi</tissue>
    </source>
</reference>
<dbReference type="EMBL" id="VIIS01001115">
    <property type="protein sequence ID" value="KAF0301845.1"/>
    <property type="molecule type" value="Genomic_DNA"/>
</dbReference>
<dbReference type="OrthoDB" id="6331233at2759"/>
<name>A0A6A4W625_AMPAM</name>
<dbReference type="AlphaFoldDB" id="A0A6A4W625"/>
<dbReference type="Proteomes" id="UP000440578">
    <property type="component" value="Unassembled WGS sequence"/>
</dbReference>